<dbReference type="EMBL" id="CP109635">
    <property type="protein sequence ID" value="UYT10277.1"/>
    <property type="molecule type" value="Genomic_DNA"/>
</dbReference>
<evidence type="ECO:0000313" key="2">
    <source>
        <dbReference type="Proteomes" id="UP001164042"/>
    </source>
</evidence>
<dbReference type="RefSeq" id="WP_264308133.1">
    <property type="nucleotide sequence ID" value="NZ_CP109635.1"/>
</dbReference>
<dbReference type="Proteomes" id="UP001164042">
    <property type="component" value="Chromosome"/>
</dbReference>
<accession>A0AA46TVR2</accession>
<evidence type="ECO:0000313" key="1">
    <source>
        <dbReference type="EMBL" id="UYT10277.1"/>
    </source>
</evidence>
<proteinExistence type="predicted"/>
<dbReference type="AlphaFoldDB" id="A0AA46TVR2"/>
<gene>
    <name evidence="1" type="ORF">OF801_10085</name>
</gene>
<organism evidence="1 2">
    <name type="scientific">Lactococcus garvieae</name>
    <dbReference type="NCBI Taxonomy" id="1363"/>
    <lineage>
        <taxon>Bacteria</taxon>
        <taxon>Bacillati</taxon>
        <taxon>Bacillota</taxon>
        <taxon>Bacilli</taxon>
        <taxon>Lactobacillales</taxon>
        <taxon>Streptococcaceae</taxon>
        <taxon>Lactococcus</taxon>
    </lineage>
</organism>
<sequence length="73" mass="8109">MIIILKGNTHIARQEDCQVGGDIAFSEHFKHLMYDGCFKKITNGFALLNLIQAKLGIDLNSVLLTISADSNWC</sequence>
<reference evidence="1" key="1">
    <citation type="submission" date="2022-10" db="EMBL/GenBank/DDBJ databases">
        <title>Genome assembly of Lactococcus garvieae isolates from cricket gut.</title>
        <authorList>
            <person name="Luecke A.R."/>
            <person name="Brown A.M.V."/>
            <person name="Wakeman C.A."/>
        </authorList>
    </citation>
    <scope>NUCLEOTIDE SEQUENCE</scope>
    <source>
        <strain evidence="1">Alexii-11_2</strain>
    </source>
</reference>
<protein>
    <submittedName>
        <fullName evidence="1">Uncharacterized protein</fullName>
    </submittedName>
</protein>
<name>A0AA46TVR2_9LACT</name>